<proteinExistence type="inferred from homology"/>
<keyword evidence="7 9" id="KW-1133">Transmembrane helix</keyword>
<dbReference type="SUPFAM" id="SSF161098">
    <property type="entry name" value="MetI-like"/>
    <property type="match status" value="1"/>
</dbReference>
<keyword evidence="8 9" id="KW-0472">Membrane</keyword>
<keyword evidence="4" id="KW-1003">Cell membrane</keyword>
<keyword evidence="12" id="KW-1185">Reference proteome</keyword>
<feature type="domain" description="ABC transmembrane type-1" evidence="10">
    <location>
        <begin position="15"/>
        <end position="204"/>
    </location>
</feature>
<reference evidence="11 12" key="1">
    <citation type="journal article" date="2019" name="Int. J. Syst. Evol. Microbiol.">
        <title>The Global Catalogue of Microorganisms (GCM) 10K type strain sequencing project: providing services to taxonomists for standard genome sequencing and annotation.</title>
        <authorList>
            <consortium name="The Broad Institute Genomics Platform"/>
            <consortium name="The Broad Institute Genome Sequencing Center for Infectious Disease"/>
            <person name="Wu L."/>
            <person name="Ma J."/>
        </authorList>
    </citation>
    <scope>NUCLEOTIDE SEQUENCE [LARGE SCALE GENOMIC DNA]</scope>
    <source>
        <strain evidence="11 12">JCM 16026</strain>
    </source>
</reference>
<evidence type="ECO:0000313" key="12">
    <source>
        <dbReference type="Proteomes" id="UP001501599"/>
    </source>
</evidence>
<name>A0ABN3ATU2_9MICO</name>
<dbReference type="EMBL" id="BAAAQT010000006">
    <property type="protein sequence ID" value="GAA2174693.1"/>
    <property type="molecule type" value="Genomic_DNA"/>
</dbReference>
<evidence type="ECO:0000256" key="9">
    <source>
        <dbReference type="RuleBase" id="RU363032"/>
    </source>
</evidence>
<dbReference type="InterPro" id="IPR010065">
    <property type="entry name" value="AA_ABC_transptr_permease_3TM"/>
</dbReference>
<organism evidence="11 12">
    <name type="scientific">Agrococcus versicolor</name>
    <dbReference type="NCBI Taxonomy" id="501482"/>
    <lineage>
        <taxon>Bacteria</taxon>
        <taxon>Bacillati</taxon>
        <taxon>Actinomycetota</taxon>
        <taxon>Actinomycetes</taxon>
        <taxon>Micrococcales</taxon>
        <taxon>Microbacteriaceae</taxon>
        <taxon>Agrococcus</taxon>
    </lineage>
</organism>
<keyword evidence="6" id="KW-0029">Amino-acid transport</keyword>
<feature type="transmembrane region" description="Helical" evidence="9">
    <location>
        <begin position="53"/>
        <end position="74"/>
    </location>
</feature>
<evidence type="ECO:0000256" key="2">
    <source>
        <dbReference type="ARBA" id="ARBA00010072"/>
    </source>
</evidence>
<dbReference type="InterPro" id="IPR043429">
    <property type="entry name" value="ArtM/GltK/GlnP/TcyL/YhdX-like"/>
</dbReference>
<evidence type="ECO:0000313" key="11">
    <source>
        <dbReference type="EMBL" id="GAA2174693.1"/>
    </source>
</evidence>
<dbReference type="InterPro" id="IPR000515">
    <property type="entry name" value="MetI-like"/>
</dbReference>
<evidence type="ECO:0000256" key="3">
    <source>
        <dbReference type="ARBA" id="ARBA00022448"/>
    </source>
</evidence>
<sequence>MQALFENGDLWLQGMGSTLMLVAITTLIGLPFGAVLAGMRVSPVAAFRVASTIYIEVARNTPLTLVFFFMAFVLPRVGLTLDFLVGAVAALTFYTSAFFAEAVRSGINSVAVGQAEAARSVGLGFGQTMTLVILPQAIRSVVPPLINVIIALTKNTSVAMGFFVFVLTSVAQRLSNDYGNQALQIFIGIALSYLIITVPLGQLADYLEKKWRVQR</sequence>
<feature type="transmembrane region" description="Helical" evidence="9">
    <location>
        <begin position="80"/>
        <end position="100"/>
    </location>
</feature>
<evidence type="ECO:0000256" key="1">
    <source>
        <dbReference type="ARBA" id="ARBA00004651"/>
    </source>
</evidence>
<dbReference type="Gene3D" id="1.10.3720.10">
    <property type="entry name" value="MetI-like"/>
    <property type="match status" value="1"/>
</dbReference>
<dbReference type="PANTHER" id="PTHR30614:SF37">
    <property type="entry name" value="AMINO-ACID ABC TRANSPORTER PERMEASE PROTEIN YHDX-RELATED"/>
    <property type="match status" value="1"/>
</dbReference>
<feature type="transmembrane region" description="Helical" evidence="9">
    <location>
        <begin position="20"/>
        <end position="41"/>
    </location>
</feature>
<dbReference type="PROSITE" id="PS50928">
    <property type="entry name" value="ABC_TM1"/>
    <property type="match status" value="1"/>
</dbReference>
<feature type="transmembrane region" description="Helical" evidence="9">
    <location>
        <begin position="182"/>
        <end position="201"/>
    </location>
</feature>
<accession>A0ABN3ATU2</accession>
<comment type="similarity">
    <text evidence="2">Belongs to the binding-protein-dependent transport system permease family. HisMQ subfamily.</text>
</comment>
<dbReference type="PANTHER" id="PTHR30614">
    <property type="entry name" value="MEMBRANE COMPONENT OF AMINO ACID ABC TRANSPORTER"/>
    <property type="match status" value="1"/>
</dbReference>
<evidence type="ECO:0000256" key="5">
    <source>
        <dbReference type="ARBA" id="ARBA00022692"/>
    </source>
</evidence>
<comment type="caution">
    <text evidence="11">The sequence shown here is derived from an EMBL/GenBank/DDBJ whole genome shotgun (WGS) entry which is preliminary data.</text>
</comment>
<evidence type="ECO:0000256" key="4">
    <source>
        <dbReference type="ARBA" id="ARBA00022475"/>
    </source>
</evidence>
<dbReference type="RefSeq" id="WP_344343470.1">
    <property type="nucleotide sequence ID" value="NZ_BAAAQT010000006.1"/>
</dbReference>
<feature type="transmembrane region" description="Helical" evidence="9">
    <location>
        <begin position="144"/>
        <end position="170"/>
    </location>
</feature>
<keyword evidence="5 9" id="KW-0812">Transmembrane</keyword>
<comment type="subcellular location">
    <subcellularLocation>
        <location evidence="1 9">Cell membrane</location>
        <topology evidence="1 9">Multi-pass membrane protein</topology>
    </subcellularLocation>
</comment>
<evidence type="ECO:0000256" key="8">
    <source>
        <dbReference type="ARBA" id="ARBA00023136"/>
    </source>
</evidence>
<keyword evidence="3 9" id="KW-0813">Transport</keyword>
<evidence type="ECO:0000259" key="10">
    <source>
        <dbReference type="PROSITE" id="PS50928"/>
    </source>
</evidence>
<evidence type="ECO:0000256" key="7">
    <source>
        <dbReference type="ARBA" id="ARBA00022989"/>
    </source>
</evidence>
<dbReference type="InterPro" id="IPR035906">
    <property type="entry name" value="MetI-like_sf"/>
</dbReference>
<protein>
    <submittedName>
        <fullName evidence="11">Amino acid ABC transporter permease</fullName>
    </submittedName>
</protein>
<gene>
    <name evidence="11" type="ORF">GCM10009846_21620</name>
</gene>
<dbReference type="Proteomes" id="UP001501599">
    <property type="component" value="Unassembled WGS sequence"/>
</dbReference>
<dbReference type="CDD" id="cd06261">
    <property type="entry name" value="TM_PBP2"/>
    <property type="match status" value="1"/>
</dbReference>
<dbReference type="Pfam" id="PF00528">
    <property type="entry name" value="BPD_transp_1"/>
    <property type="match status" value="1"/>
</dbReference>
<evidence type="ECO:0000256" key="6">
    <source>
        <dbReference type="ARBA" id="ARBA00022970"/>
    </source>
</evidence>
<dbReference type="NCBIfam" id="TIGR01726">
    <property type="entry name" value="HEQRo_perm_3TM"/>
    <property type="match status" value="1"/>
</dbReference>